<dbReference type="NCBIfam" id="TIGR00422">
    <property type="entry name" value="valS"/>
    <property type="match status" value="1"/>
</dbReference>
<dbReference type="CDD" id="cd07962">
    <property type="entry name" value="Anticodon_Ia_Val"/>
    <property type="match status" value="1"/>
</dbReference>
<dbReference type="GO" id="GO:0002161">
    <property type="term" value="F:aminoacyl-tRNA deacylase activity"/>
    <property type="evidence" value="ECO:0007669"/>
    <property type="project" value="InterPro"/>
</dbReference>
<dbReference type="EMBL" id="LCHM01000062">
    <property type="protein sequence ID" value="KKT34971.1"/>
    <property type="molecule type" value="Genomic_DNA"/>
</dbReference>
<evidence type="ECO:0000256" key="3">
    <source>
        <dbReference type="ARBA" id="ARBA00022598"/>
    </source>
</evidence>
<evidence type="ECO:0000256" key="4">
    <source>
        <dbReference type="ARBA" id="ARBA00022741"/>
    </source>
</evidence>
<organism evidence="13 14">
    <name type="scientific">Candidatus Gottesmanbacteria bacterium GW2011_GWB1_44_11c</name>
    <dbReference type="NCBI Taxonomy" id="1618447"/>
    <lineage>
        <taxon>Bacteria</taxon>
        <taxon>Candidatus Gottesmaniibacteriota</taxon>
    </lineage>
</organism>
<comment type="catalytic activity">
    <reaction evidence="8">
        <text>tRNA(Val) + L-valine + ATP = L-valyl-tRNA(Val) + AMP + diphosphate</text>
        <dbReference type="Rhea" id="RHEA:10704"/>
        <dbReference type="Rhea" id="RHEA-COMP:9672"/>
        <dbReference type="Rhea" id="RHEA-COMP:9708"/>
        <dbReference type="ChEBI" id="CHEBI:30616"/>
        <dbReference type="ChEBI" id="CHEBI:33019"/>
        <dbReference type="ChEBI" id="CHEBI:57762"/>
        <dbReference type="ChEBI" id="CHEBI:78442"/>
        <dbReference type="ChEBI" id="CHEBI:78537"/>
        <dbReference type="ChEBI" id="CHEBI:456215"/>
        <dbReference type="EC" id="6.1.1.9"/>
    </reaction>
</comment>
<dbReference type="Gene3D" id="1.10.730.10">
    <property type="entry name" value="Isoleucyl-tRNA Synthetase, Domain 1"/>
    <property type="match status" value="1"/>
</dbReference>
<dbReference type="InterPro" id="IPR013155">
    <property type="entry name" value="M/V/L/I-tRNA-synth_anticd-bd"/>
</dbReference>
<dbReference type="InterPro" id="IPR001412">
    <property type="entry name" value="aa-tRNA-synth_I_CS"/>
</dbReference>
<keyword evidence="6 10" id="KW-0648">Protein biosynthesis</keyword>
<evidence type="ECO:0000256" key="2">
    <source>
        <dbReference type="ARBA" id="ARBA00022490"/>
    </source>
</evidence>
<sequence>MEKTYNPQSVESKIYRIWEDGGYFTPKIDPKKKPFTIIMPPPNANDPLHIGHAMFVAIEDILIRYHRMKGDPTLWLPGTDHAGIETQYVFEKKLAKEGKSRFNFDRKTLYQMIREYVEKNSGVAVDQMKKLGASADWGRFKFTLDSDIVNFVIDTFIKLHKDNLIERKEKLINYCPKCGTSYSDLEIEHEEKNGILYIIDYPLVNEPEKCLKVATTRPETMLGDVAVAVNPKDPRYKKYWQNHEKVRLPIVNRDIDVIEDDMVDMEFGTGVVKITPSHDRNDEAVAERKKWNLIEIYSKYTVIGFDGKMRENAGAYYGMSVDEARKQIILDLKDDIRQKPYKNTVSVCYRCGKTIEPLPRTQFFIKVKPFTSDLYNLTGEVITAMKKHWFKVYGAGRGAILQHWLENLRDWNISRQIVWGIRIPVWYKITGNEDLIAISFIDSKGQFHQGPIRQWIDKKYSHDEIERGLQQILVPFYKGRSVEHLIQKEKPTDGNIWYQETDTLDTWFSSGQWPVVTLKTNKPGDFDYFYPTSVMETGYDILPIWVLRMLMLGMYLTKNEKGDDKRVPFTDIYLHGLIRDEKGQKMSKSKGNVMNPIDMVEKYGADAIRMALVMSSTPGQDKAVGENTIRGMRNLSNKIWNAARYITRGYNDPADLDTLSRSFAGVNINEKEIQNYEEDARIKIQKVIGDVTKLLDEYKIGLAAEVVYNKFWHWFCDELIEKEKDGYIRIDLLKEIFLIFLKLLHPFMPFITEEIWGMLPRKTTDPLIISSWPK</sequence>
<evidence type="ECO:0000256" key="7">
    <source>
        <dbReference type="ARBA" id="ARBA00023146"/>
    </source>
</evidence>
<dbReference type="PATRIC" id="fig|1618447.3.peg.1163"/>
<evidence type="ECO:0000256" key="9">
    <source>
        <dbReference type="NCBIfam" id="TIGR00422"/>
    </source>
</evidence>
<dbReference type="GO" id="GO:0005829">
    <property type="term" value="C:cytosol"/>
    <property type="evidence" value="ECO:0007669"/>
    <property type="project" value="TreeGrafter"/>
</dbReference>
<comment type="similarity">
    <text evidence="10">Belongs to the class-I aminoacyl-tRNA synthetase family.</text>
</comment>
<dbReference type="EC" id="6.1.1.9" evidence="1 9"/>
<dbReference type="SUPFAM" id="SSF50677">
    <property type="entry name" value="ValRS/IleRS/LeuRS editing domain"/>
    <property type="match status" value="1"/>
</dbReference>
<dbReference type="InterPro" id="IPR009008">
    <property type="entry name" value="Val/Leu/Ile-tRNA-synth_edit"/>
</dbReference>
<dbReference type="Pfam" id="PF08264">
    <property type="entry name" value="Anticodon_1"/>
    <property type="match status" value="1"/>
</dbReference>
<name>A0A0G1GJ38_9BACT</name>
<proteinExistence type="inferred from homology"/>
<dbReference type="Pfam" id="PF00133">
    <property type="entry name" value="tRNA-synt_1"/>
    <property type="match status" value="1"/>
</dbReference>
<gene>
    <name evidence="13" type="ORF">UW22_C0062G0007</name>
</gene>
<evidence type="ECO:0000259" key="12">
    <source>
        <dbReference type="Pfam" id="PF08264"/>
    </source>
</evidence>
<dbReference type="Gene3D" id="3.40.50.620">
    <property type="entry name" value="HUPs"/>
    <property type="match status" value="2"/>
</dbReference>
<dbReference type="InterPro" id="IPR002300">
    <property type="entry name" value="aa-tRNA-synth_Ia"/>
</dbReference>
<dbReference type="InterPro" id="IPR014729">
    <property type="entry name" value="Rossmann-like_a/b/a_fold"/>
</dbReference>
<dbReference type="GO" id="GO:0004832">
    <property type="term" value="F:valine-tRNA ligase activity"/>
    <property type="evidence" value="ECO:0007669"/>
    <property type="project" value="UniProtKB-UniRule"/>
</dbReference>
<dbReference type="PANTHER" id="PTHR11946:SF93">
    <property type="entry name" value="VALINE--TRNA LIGASE, CHLOROPLASTIC_MITOCHONDRIAL 2"/>
    <property type="match status" value="1"/>
</dbReference>
<evidence type="ECO:0000313" key="14">
    <source>
        <dbReference type="Proteomes" id="UP000034617"/>
    </source>
</evidence>
<keyword evidence="7 10" id="KW-0030">Aminoacyl-tRNA synthetase</keyword>
<evidence type="ECO:0000256" key="6">
    <source>
        <dbReference type="ARBA" id="ARBA00022917"/>
    </source>
</evidence>
<evidence type="ECO:0000256" key="8">
    <source>
        <dbReference type="ARBA" id="ARBA00047552"/>
    </source>
</evidence>
<dbReference type="PANTHER" id="PTHR11946">
    <property type="entry name" value="VALYL-TRNA SYNTHETASES"/>
    <property type="match status" value="1"/>
</dbReference>
<dbReference type="InterPro" id="IPR033705">
    <property type="entry name" value="Anticodon_Ia_Val"/>
</dbReference>
<dbReference type="InterPro" id="IPR009080">
    <property type="entry name" value="tRNAsynth_Ia_anticodon-bd"/>
</dbReference>
<evidence type="ECO:0000256" key="10">
    <source>
        <dbReference type="RuleBase" id="RU363035"/>
    </source>
</evidence>
<dbReference type="PRINTS" id="PR00986">
    <property type="entry name" value="TRNASYNTHVAL"/>
</dbReference>
<keyword evidence="4 10" id="KW-0547">Nucleotide-binding</keyword>
<dbReference type="SUPFAM" id="SSF52374">
    <property type="entry name" value="Nucleotidylyl transferase"/>
    <property type="match status" value="1"/>
</dbReference>
<reference evidence="13 14" key="1">
    <citation type="journal article" date="2015" name="Nature">
        <title>rRNA introns, odd ribosomes, and small enigmatic genomes across a large radiation of phyla.</title>
        <authorList>
            <person name="Brown C.T."/>
            <person name="Hug L.A."/>
            <person name="Thomas B.C."/>
            <person name="Sharon I."/>
            <person name="Castelle C.J."/>
            <person name="Singh A."/>
            <person name="Wilkins M.J."/>
            <person name="Williams K.H."/>
            <person name="Banfield J.F."/>
        </authorList>
    </citation>
    <scope>NUCLEOTIDE SEQUENCE [LARGE SCALE GENOMIC DNA]</scope>
</reference>
<dbReference type="PROSITE" id="PS00178">
    <property type="entry name" value="AA_TRNA_LIGASE_I"/>
    <property type="match status" value="1"/>
</dbReference>
<protein>
    <recommendedName>
        <fullName evidence="1 9">Valine--tRNA ligase</fullName>
        <ecNumber evidence="1 9">6.1.1.9</ecNumber>
    </recommendedName>
</protein>
<dbReference type="GO" id="GO:0005524">
    <property type="term" value="F:ATP binding"/>
    <property type="evidence" value="ECO:0007669"/>
    <property type="project" value="UniProtKB-KW"/>
</dbReference>
<comment type="caution">
    <text evidence="13">The sequence shown here is derived from an EMBL/GenBank/DDBJ whole genome shotgun (WGS) entry which is preliminary data.</text>
</comment>
<keyword evidence="5 10" id="KW-0067">ATP-binding</keyword>
<keyword evidence="3 10" id="KW-0436">Ligase</keyword>
<feature type="domain" description="Aminoacyl-tRNA synthetase class Ia" evidence="11">
    <location>
        <begin position="13"/>
        <end position="622"/>
    </location>
</feature>
<feature type="domain" description="Methionyl/Valyl/Leucyl/Isoleucyl-tRNA synthetase anticodon-binding" evidence="12">
    <location>
        <begin position="683"/>
        <end position="773"/>
    </location>
</feature>
<dbReference type="NCBIfam" id="NF004349">
    <property type="entry name" value="PRK05729.1"/>
    <property type="match status" value="1"/>
</dbReference>
<dbReference type="GO" id="GO:0006438">
    <property type="term" value="P:valyl-tRNA aminoacylation"/>
    <property type="evidence" value="ECO:0007669"/>
    <property type="project" value="UniProtKB-UniRule"/>
</dbReference>
<dbReference type="InterPro" id="IPR002303">
    <property type="entry name" value="Valyl-tRNA_ligase"/>
</dbReference>
<accession>A0A0G1GJ38</accession>
<keyword evidence="2" id="KW-0963">Cytoplasm</keyword>
<evidence type="ECO:0000259" key="11">
    <source>
        <dbReference type="Pfam" id="PF00133"/>
    </source>
</evidence>
<evidence type="ECO:0000256" key="5">
    <source>
        <dbReference type="ARBA" id="ARBA00022840"/>
    </source>
</evidence>
<dbReference type="SUPFAM" id="SSF47323">
    <property type="entry name" value="Anticodon-binding domain of a subclass of class I aminoacyl-tRNA synthetases"/>
    <property type="match status" value="1"/>
</dbReference>
<evidence type="ECO:0000256" key="1">
    <source>
        <dbReference type="ARBA" id="ARBA00013169"/>
    </source>
</evidence>
<dbReference type="AlphaFoldDB" id="A0A0G1GJ38"/>
<dbReference type="Proteomes" id="UP000034617">
    <property type="component" value="Unassembled WGS sequence"/>
</dbReference>
<evidence type="ECO:0000313" key="13">
    <source>
        <dbReference type="EMBL" id="KKT34971.1"/>
    </source>
</evidence>